<comment type="similarity">
    <text evidence="1">Belongs to the SEC6 family.</text>
</comment>
<keyword evidence="4" id="KW-0175">Coiled coil</keyword>
<evidence type="ECO:0000256" key="1">
    <source>
        <dbReference type="ARBA" id="ARBA00009447"/>
    </source>
</evidence>
<name>A0A7M7M7A6_VARDE</name>
<dbReference type="GO" id="GO:0006887">
    <property type="term" value="P:exocytosis"/>
    <property type="evidence" value="ECO:0007669"/>
    <property type="project" value="UniProtKB-KW"/>
</dbReference>
<dbReference type="PANTHER" id="PTHR21292:SF1">
    <property type="entry name" value="EXOCYST COMPLEX COMPONENT 3"/>
    <property type="match status" value="1"/>
</dbReference>
<feature type="coiled-coil region" evidence="4">
    <location>
        <begin position="30"/>
        <end position="89"/>
    </location>
</feature>
<proteinExistence type="inferred from homology"/>
<dbReference type="InterPro" id="IPR042532">
    <property type="entry name" value="EXOC3/Sec6_C"/>
</dbReference>
<dbReference type="GeneID" id="111247803"/>
<dbReference type="Gene3D" id="1.10.357.50">
    <property type="match status" value="1"/>
</dbReference>
<keyword evidence="2" id="KW-0813">Transport</keyword>
<dbReference type="GO" id="GO:0000149">
    <property type="term" value="F:SNARE binding"/>
    <property type="evidence" value="ECO:0007669"/>
    <property type="project" value="TreeGrafter"/>
</dbReference>
<reference evidence="5" key="1">
    <citation type="submission" date="2021-01" db="UniProtKB">
        <authorList>
            <consortium name="EnsemblMetazoa"/>
        </authorList>
    </citation>
    <scope>IDENTIFICATION</scope>
</reference>
<dbReference type="GO" id="GO:0000145">
    <property type="term" value="C:exocyst"/>
    <property type="evidence" value="ECO:0007669"/>
    <property type="project" value="InterPro"/>
</dbReference>
<protein>
    <recommendedName>
        <fullName evidence="7">Exocyst complex component Sec6</fullName>
    </recommendedName>
</protein>
<dbReference type="CTD" id="37142"/>
<dbReference type="InParanoid" id="A0A7M7M7A6"/>
<dbReference type="GO" id="GO:0051601">
    <property type="term" value="P:exocyst localization"/>
    <property type="evidence" value="ECO:0007669"/>
    <property type="project" value="TreeGrafter"/>
</dbReference>
<keyword evidence="6" id="KW-1185">Reference proteome</keyword>
<evidence type="ECO:0000313" key="5">
    <source>
        <dbReference type="EnsemblMetazoa" id="XP_022654947"/>
    </source>
</evidence>
<organism evidence="5 6">
    <name type="scientific">Varroa destructor</name>
    <name type="common">Honeybee mite</name>
    <dbReference type="NCBI Taxonomy" id="109461"/>
    <lineage>
        <taxon>Eukaryota</taxon>
        <taxon>Metazoa</taxon>
        <taxon>Ecdysozoa</taxon>
        <taxon>Arthropoda</taxon>
        <taxon>Chelicerata</taxon>
        <taxon>Arachnida</taxon>
        <taxon>Acari</taxon>
        <taxon>Parasitiformes</taxon>
        <taxon>Mesostigmata</taxon>
        <taxon>Gamasina</taxon>
        <taxon>Dermanyssoidea</taxon>
        <taxon>Varroidae</taxon>
        <taxon>Varroa</taxon>
    </lineage>
</organism>
<evidence type="ECO:0000256" key="2">
    <source>
        <dbReference type="ARBA" id="ARBA00022448"/>
    </source>
</evidence>
<dbReference type="EnsemblMetazoa" id="XM_022799212">
    <property type="protein sequence ID" value="XP_022654947"/>
    <property type="gene ID" value="LOC111247803"/>
</dbReference>
<dbReference type="OMA" id="MNIGPKT"/>
<dbReference type="OrthoDB" id="10047020at2759"/>
<evidence type="ECO:0000313" key="6">
    <source>
        <dbReference type="Proteomes" id="UP000594260"/>
    </source>
</evidence>
<dbReference type="FunCoup" id="A0A7M7M7A6">
    <property type="interactions" value="1259"/>
</dbReference>
<dbReference type="KEGG" id="vde:111247803"/>
<dbReference type="PANTHER" id="PTHR21292">
    <property type="entry name" value="EXOCYST COMPLEX COMPONENT SEC6-RELATED"/>
    <property type="match status" value="1"/>
</dbReference>
<evidence type="ECO:0008006" key="7">
    <source>
        <dbReference type="Google" id="ProtNLM"/>
    </source>
</evidence>
<accession>A0A7M7M7A6</accession>
<dbReference type="RefSeq" id="XP_022654947.1">
    <property type="nucleotide sequence ID" value="XM_022799212.1"/>
</dbReference>
<sequence length="754" mass="87097">MIFDIMKQQEEAKAAALKHVVTMLQIPDQLDKVEQHRKRVQRKKASVEAMLKTAVQSQLEGVRTGILLLAAARDDVNDIQKKLDEADTIYQDLSKLAVQLQDVREESFRHSQTGTLMEHLKHIFNVPGSITRTQDLIQDGNLLLAHKALSDLECSRDELLYELHKQANNQASDRAMLKQYFADVERLSDELAKQLWLILKRTLNTVRKEPQVIVTALRLIMREEWADEAALKRQQSTGFLPPGRPKLWRKKAIETLEQSVAERLEGNQIEVRSENNMWLVRHLEVTRQLIIEDLKTVKHHCTPCFPPCFDIFNEWVRMTHNCLSQRLQTIISQGLVDSEYIHVLQWLNTYNSRELMGHPDLHVDVSRYEALLPDSTIERLMERYLAGLRTKFEEWLRNALSTDHKDWQKNEMPEQDSNGYYRTETPMLIYQMITQHVEVARTVSLDLVSRVLRLAMNRMDYFLSQYNQLVTDYKTKNFEDRVAGNLLGHFTSIAVPITLNDRALLYRERSLFQSYTAYMIAIANNAVNMETLLTKLSDGEPLGMGLADKLRELKDNSLDYLCEEVLTDIKVLMPDIMTRKWLTREAQTIETVTVTLADYGGDYTALIEYHTLIGKIEKEVAASYVKAICEKRMSFRNYEERRAAAELILSDTEKLKKQFADLYKKKPLGEEKEEESKLDVLKLMAEVLKMKDSSLLSLEMNGLVKKFPEVSADELLSLLDLRGDISRVDARQLIIDLKPGAATDRNIFSNLLPL</sequence>
<evidence type="ECO:0000256" key="4">
    <source>
        <dbReference type="SAM" id="Coils"/>
    </source>
</evidence>
<dbReference type="InterPro" id="IPR010326">
    <property type="entry name" value="EXOC3/Sec6"/>
</dbReference>
<dbReference type="Gene3D" id="1.10.357.70">
    <property type="entry name" value="Exocyst complex component Sec6, C-terminal domain"/>
    <property type="match status" value="1"/>
</dbReference>
<dbReference type="Pfam" id="PF06046">
    <property type="entry name" value="Sec6"/>
    <property type="match status" value="1"/>
</dbReference>
<dbReference type="Proteomes" id="UP000594260">
    <property type="component" value="Unplaced"/>
</dbReference>
<dbReference type="AlphaFoldDB" id="A0A7M7M7A6"/>
<keyword evidence="3" id="KW-0268">Exocytosis</keyword>
<evidence type="ECO:0000256" key="3">
    <source>
        <dbReference type="ARBA" id="ARBA00022483"/>
    </source>
</evidence>